<sequence>MQVSAAWLAEWSTGSSTLPDPAIDATFARGGIRFPSLLPLFLFSSFLFSFAVSILHLFLVPVTVNCHWESSI</sequence>
<dbReference type="AlphaFoldDB" id="A0A1L9SSR5"/>
<protein>
    <submittedName>
        <fullName evidence="2">Uncharacterized protein</fullName>
    </submittedName>
</protein>
<keyword evidence="1" id="KW-0472">Membrane</keyword>
<dbReference type="Proteomes" id="UP000184188">
    <property type="component" value="Unassembled WGS sequence"/>
</dbReference>
<gene>
    <name evidence="2" type="ORF">ASPZODRAFT_1115264</name>
</gene>
<keyword evidence="3" id="KW-1185">Reference proteome</keyword>
<dbReference type="EMBL" id="KV878337">
    <property type="protein sequence ID" value="OJJ50144.1"/>
    <property type="molecule type" value="Genomic_DNA"/>
</dbReference>
<organism evidence="2 3">
    <name type="scientific">Penicilliopsis zonata CBS 506.65</name>
    <dbReference type="NCBI Taxonomy" id="1073090"/>
    <lineage>
        <taxon>Eukaryota</taxon>
        <taxon>Fungi</taxon>
        <taxon>Dikarya</taxon>
        <taxon>Ascomycota</taxon>
        <taxon>Pezizomycotina</taxon>
        <taxon>Eurotiomycetes</taxon>
        <taxon>Eurotiomycetidae</taxon>
        <taxon>Eurotiales</taxon>
        <taxon>Aspergillaceae</taxon>
        <taxon>Penicilliopsis</taxon>
    </lineage>
</organism>
<evidence type="ECO:0000256" key="1">
    <source>
        <dbReference type="SAM" id="Phobius"/>
    </source>
</evidence>
<dbReference type="VEuPathDB" id="FungiDB:ASPZODRAFT_1115264"/>
<reference evidence="3" key="1">
    <citation type="journal article" date="2017" name="Genome Biol.">
        <title>Comparative genomics reveals high biological diversity and specific adaptations in the industrially and medically important fungal genus Aspergillus.</title>
        <authorList>
            <person name="de Vries R.P."/>
            <person name="Riley R."/>
            <person name="Wiebenga A."/>
            <person name="Aguilar-Osorio G."/>
            <person name="Amillis S."/>
            <person name="Uchima C.A."/>
            <person name="Anderluh G."/>
            <person name="Asadollahi M."/>
            <person name="Askin M."/>
            <person name="Barry K."/>
            <person name="Battaglia E."/>
            <person name="Bayram O."/>
            <person name="Benocci T."/>
            <person name="Braus-Stromeyer S.A."/>
            <person name="Caldana C."/>
            <person name="Canovas D."/>
            <person name="Cerqueira G.C."/>
            <person name="Chen F."/>
            <person name="Chen W."/>
            <person name="Choi C."/>
            <person name="Clum A."/>
            <person name="Dos Santos R.A."/>
            <person name="Damasio A.R."/>
            <person name="Diallinas G."/>
            <person name="Emri T."/>
            <person name="Fekete E."/>
            <person name="Flipphi M."/>
            <person name="Freyberg S."/>
            <person name="Gallo A."/>
            <person name="Gournas C."/>
            <person name="Habgood R."/>
            <person name="Hainaut M."/>
            <person name="Harispe M.L."/>
            <person name="Henrissat B."/>
            <person name="Hilden K.S."/>
            <person name="Hope R."/>
            <person name="Hossain A."/>
            <person name="Karabika E."/>
            <person name="Karaffa L."/>
            <person name="Karanyi Z."/>
            <person name="Krasevec N."/>
            <person name="Kuo A."/>
            <person name="Kusch H."/>
            <person name="LaButti K."/>
            <person name="Lagendijk E.L."/>
            <person name="Lapidus A."/>
            <person name="Levasseur A."/>
            <person name="Lindquist E."/>
            <person name="Lipzen A."/>
            <person name="Logrieco A.F."/>
            <person name="MacCabe A."/>
            <person name="Maekelae M.R."/>
            <person name="Malavazi I."/>
            <person name="Melin P."/>
            <person name="Meyer V."/>
            <person name="Mielnichuk N."/>
            <person name="Miskei M."/>
            <person name="Molnar A.P."/>
            <person name="Mule G."/>
            <person name="Ngan C.Y."/>
            <person name="Orejas M."/>
            <person name="Orosz E."/>
            <person name="Ouedraogo J.P."/>
            <person name="Overkamp K.M."/>
            <person name="Park H.-S."/>
            <person name="Perrone G."/>
            <person name="Piumi F."/>
            <person name="Punt P.J."/>
            <person name="Ram A.F."/>
            <person name="Ramon A."/>
            <person name="Rauscher S."/>
            <person name="Record E."/>
            <person name="Riano-Pachon D.M."/>
            <person name="Robert V."/>
            <person name="Roehrig J."/>
            <person name="Ruller R."/>
            <person name="Salamov A."/>
            <person name="Salih N.S."/>
            <person name="Samson R.A."/>
            <person name="Sandor E."/>
            <person name="Sanguinetti M."/>
            <person name="Schuetze T."/>
            <person name="Sepcic K."/>
            <person name="Shelest E."/>
            <person name="Sherlock G."/>
            <person name="Sophianopoulou V."/>
            <person name="Squina F.M."/>
            <person name="Sun H."/>
            <person name="Susca A."/>
            <person name="Todd R.B."/>
            <person name="Tsang A."/>
            <person name="Unkles S.E."/>
            <person name="van de Wiele N."/>
            <person name="van Rossen-Uffink D."/>
            <person name="Oliveira J.V."/>
            <person name="Vesth T.C."/>
            <person name="Visser J."/>
            <person name="Yu J.-H."/>
            <person name="Zhou M."/>
            <person name="Andersen M.R."/>
            <person name="Archer D.B."/>
            <person name="Baker S.E."/>
            <person name="Benoit I."/>
            <person name="Brakhage A.A."/>
            <person name="Braus G.H."/>
            <person name="Fischer R."/>
            <person name="Frisvad J.C."/>
            <person name="Goldman G.H."/>
            <person name="Houbraken J."/>
            <person name="Oakley B."/>
            <person name="Pocsi I."/>
            <person name="Scazzocchio C."/>
            <person name="Seiboth B."/>
            <person name="vanKuyk P.A."/>
            <person name="Wortman J."/>
            <person name="Dyer P.S."/>
            <person name="Grigoriev I.V."/>
        </authorList>
    </citation>
    <scope>NUCLEOTIDE SEQUENCE [LARGE SCALE GENOMIC DNA]</scope>
    <source>
        <strain evidence="3">CBS 506.65</strain>
    </source>
</reference>
<proteinExistence type="predicted"/>
<dbReference type="GeneID" id="34607486"/>
<feature type="transmembrane region" description="Helical" evidence="1">
    <location>
        <begin position="37"/>
        <end position="59"/>
    </location>
</feature>
<accession>A0A1L9SSR5</accession>
<name>A0A1L9SSR5_9EURO</name>
<dbReference type="RefSeq" id="XP_022584654.1">
    <property type="nucleotide sequence ID" value="XM_022721021.1"/>
</dbReference>
<evidence type="ECO:0000313" key="3">
    <source>
        <dbReference type="Proteomes" id="UP000184188"/>
    </source>
</evidence>
<keyword evidence="1" id="KW-1133">Transmembrane helix</keyword>
<evidence type="ECO:0000313" key="2">
    <source>
        <dbReference type="EMBL" id="OJJ50144.1"/>
    </source>
</evidence>
<keyword evidence="1" id="KW-0812">Transmembrane</keyword>